<keyword evidence="3" id="KW-1185">Reference proteome</keyword>
<protein>
    <submittedName>
        <fullName evidence="2">Uncharacterized protein YdhG (YjbR/CyaY superfamily)</fullName>
    </submittedName>
</protein>
<dbReference type="InterPro" id="IPR014922">
    <property type="entry name" value="YdhG-like"/>
</dbReference>
<evidence type="ECO:0000313" key="3">
    <source>
        <dbReference type="Proteomes" id="UP000292027"/>
    </source>
</evidence>
<evidence type="ECO:0000259" key="1">
    <source>
        <dbReference type="Pfam" id="PF08818"/>
    </source>
</evidence>
<dbReference type="EMBL" id="SHKR01000014">
    <property type="protein sequence ID" value="RZU12676.1"/>
    <property type="molecule type" value="Genomic_DNA"/>
</dbReference>
<proteinExistence type="predicted"/>
<dbReference type="SUPFAM" id="SSF159888">
    <property type="entry name" value="YdhG-like"/>
    <property type="match status" value="1"/>
</dbReference>
<organism evidence="2 3">
    <name type="scientific">Kribbella rubisoli</name>
    <dbReference type="NCBI Taxonomy" id="3075929"/>
    <lineage>
        <taxon>Bacteria</taxon>
        <taxon>Bacillati</taxon>
        <taxon>Actinomycetota</taxon>
        <taxon>Actinomycetes</taxon>
        <taxon>Propionibacteriales</taxon>
        <taxon>Kribbellaceae</taxon>
        <taxon>Kribbella</taxon>
    </lineage>
</organism>
<dbReference type="RefSeq" id="WP_130447247.1">
    <property type="nucleotide sequence ID" value="NZ_SHKR01000014.1"/>
</dbReference>
<gene>
    <name evidence="2" type="ORF">EV645_5949</name>
</gene>
<dbReference type="Proteomes" id="UP000292027">
    <property type="component" value="Unassembled WGS sequence"/>
</dbReference>
<accession>A0A4V2FX83</accession>
<dbReference type="Gene3D" id="3.90.1150.200">
    <property type="match status" value="1"/>
</dbReference>
<comment type="caution">
    <text evidence="2">The sequence shown here is derived from an EMBL/GenBank/DDBJ whole genome shotgun (WGS) entry which is preliminary data.</text>
</comment>
<feature type="domain" description="YdhG-like" evidence="1">
    <location>
        <begin position="54"/>
        <end position="113"/>
    </location>
</feature>
<dbReference type="AlphaFoldDB" id="A0A4V2FX83"/>
<sequence length="147" mass="16158">MATTKKTAAKGKAYDGFTEDEVAAMKEHAKDLKSKQDPTEAQLAKIAGMADGDREMAQRLHDLIAAEVPELSPKLWYGMPGWTLGGKNVCFFQDAAKFKARYATFGFSDEAKIDDGDLWPTSYAVNKLTPAIEKKLIALVKKAVRSE</sequence>
<dbReference type="Pfam" id="PF08818">
    <property type="entry name" value="DUF1801"/>
    <property type="match status" value="1"/>
</dbReference>
<name>A0A4V2FX83_9ACTN</name>
<dbReference type="OrthoDB" id="32458at2"/>
<reference evidence="2 3" key="1">
    <citation type="journal article" date="2015" name="Stand. Genomic Sci.">
        <title>Genomic Encyclopedia of Bacterial and Archaeal Type Strains, Phase III: the genomes of soil and plant-associated and newly described type strains.</title>
        <authorList>
            <person name="Whitman W.B."/>
            <person name="Woyke T."/>
            <person name="Klenk H.P."/>
            <person name="Zhou Y."/>
            <person name="Lilburn T.G."/>
            <person name="Beck B.J."/>
            <person name="De Vos P."/>
            <person name="Vandamme P."/>
            <person name="Eisen J.A."/>
            <person name="Garrity G."/>
            <person name="Hugenholtz P."/>
            <person name="Kyrpides N.C."/>
        </authorList>
    </citation>
    <scope>NUCLEOTIDE SEQUENCE [LARGE SCALE GENOMIC DNA]</scope>
    <source>
        <strain evidence="2 3">VKM Ac-2540</strain>
    </source>
</reference>
<evidence type="ECO:0000313" key="2">
    <source>
        <dbReference type="EMBL" id="RZU12676.1"/>
    </source>
</evidence>